<dbReference type="HAMAP" id="MF_00073">
    <property type="entry name" value="NusB"/>
    <property type="match status" value="1"/>
</dbReference>
<evidence type="ECO:0000256" key="6">
    <source>
        <dbReference type="HAMAP-Rule" id="MF_00073"/>
    </source>
</evidence>
<comment type="similarity">
    <text evidence="1 6">Belongs to the NusB family.</text>
</comment>
<keyword evidence="5 6" id="KW-0804">Transcription</keyword>
<dbReference type="InterPro" id="IPR011605">
    <property type="entry name" value="NusB_fam"/>
</dbReference>
<dbReference type="PANTHER" id="PTHR11078">
    <property type="entry name" value="N UTILIZATION SUBSTANCE PROTEIN B-RELATED"/>
    <property type="match status" value="1"/>
</dbReference>
<sequence length="209" mass="23791">MASRQQPRRTARVLALLSLSQIRIKSDQLEDLEINDLILGAIRTLTIEVENTLETAADELNRSNDKIFKSETRTSDVSSARIMLKDAIALTQKAINRVGTIVEIPEFIQVSRETEVKQYAIDLISCIRNNKEEIDSLIDGLMTDWTVNRLTQIDANILRLAVAEMKFFQQDHKIAINEAIEIAKQYSDDDGYRFINGVLRKVSNKLLEN</sequence>
<dbReference type="GO" id="GO:0006353">
    <property type="term" value="P:DNA-templated transcription termination"/>
    <property type="evidence" value="ECO:0007669"/>
    <property type="project" value="UniProtKB-UniRule"/>
</dbReference>
<dbReference type="PANTHER" id="PTHR11078:SF3">
    <property type="entry name" value="ANTITERMINATION NUSB DOMAIN-CONTAINING PROTEIN"/>
    <property type="match status" value="1"/>
</dbReference>
<dbReference type="Pfam" id="PF01029">
    <property type="entry name" value="NusB"/>
    <property type="match status" value="1"/>
</dbReference>
<evidence type="ECO:0000313" key="9">
    <source>
        <dbReference type="Proteomes" id="UP000437131"/>
    </source>
</evidence>
<organism evidence="8 9">
    <name type="scientific">Cyanobacterium aponinum 0216</name>
    <dbReference type="NCBI Taxonomy" id="2676140"/>
    <lineage>
        <taxon>Bacteria</taxon>
        <taxon>Bacillati</taxon>
        <taxon>Cyanobacteriota</taxon>
        <taxon>Cyanophyceae</taxon>
        <taxon>Oscillatoriophycideae</taxon>
        <taxon>Chroococcales</taxon>
        <taxon>Geminocystaceae</taxon>
        <taxon>Cyanobacterium</taxon>
    </lineage>
</organism>
<dbReference type="SUPFAM" id="SSF48013">
    <property type="entry name" value="NusB-like"/>
    <property type="match status" value="1"/>
</dbReference>
<dbReference type="Gene3D" id="1.10.940.10">
    <property type="entry name" value="NusB-like"/>
    <property type="match status" value="1"/>
</dbReference>
<dbReference type="GO" id="GO:0031564">
    <property type="term" value="P:transcription antitermination"/>
    <property type="evidence" value="ECO:0007669"/>
    <property type="project" value="UniProtKB-KW"/>
</dbReference>
<dbReference type="InterPro" id="IPR035926">
    <property type="entry name" value="NusB-like_sf"/>
</dbReference>
<evidence type="ECO:0000259" key="7">
    <source>
        <dbReference type="Pfam" id="PF01029"/>
    </source>
</evidence>
<keyword evidence="2 6" id="KW-0889">Transcription antitermination</keyword>
<protein>
    <recommendedName>
        <fullName evidence="6">Transcription antitermination protein NusB</fullName>
    </recommendedName>
    <alternativeName>
        <fullName evidence="6">Antitermination factor NusB</fullName>
    </alternativeName>
</protein>
<evidence type="ECO:0000256" key="2">
    <source>
        <dbReference type="ARBA" id="ARBA00022814"/>
    </source>
</evidence>
<dbReference type="EMBL" id="WMIA01000018">
    <property type="protein sequence ID" value="MTF39851.1"/>
    <property type="molecule type" value="Genomic_DNA"/>
</dbReference>
<evidence type="ECO:0000256" key="4">
    <source>
        <dbReference type="ARBA" id="ARBA00023015"/>
    </source>
</evidence>
<feature type="domain" description="NusB/RsmB/TIM44" evidence="7">
    <location>
        <begin position="111"/>
        <end position="203"/>
    </location>
</feature>
<comment type="caution">
    <text evidence="8">The sequence shown here is derived from an EMBL/GenBank/DDBJ whole genome shotgun (WGS) entry which is preliminary data.</text>
</comment>
<dbReference type="RefSeq" id="WP_015220631.1">
    <property type="nucleotide sequence ID" value="NZ_WMIA01000018.1"/>
</dbReference>
<dbReference type="AlphaFoldDB" id="A0A844GXV6"/>
<dbReference type="InterPro" id="IPR006027">
    <property type="entry name" value="NusB_RsmB_TIM44"/>
</dbReference>
<evidence type="ECO:0000313" key="8">
    <source>
        <dbReference type="EMBL" id="MTF39851.1"/>
    </source>
</evidence>
<evidence type="ECO:0000256" key="3">
    <source>
        <dbReference type="ARBA" id="ARBA00022884"/>
    </source>
</evidence>
<name>A0A844GXV6_9CHRO</name>
<reference evidence="8 9" key="1">
    <citation type="submission" date="2019-11" db="EMBL/GenBank/DDBJ databases">
        <title>Isolation of a new High Light Tolerant Cyanobacteria.</title>
        <authorList>
            <person name="Dobson Z."/>
            <person name="Vaughn N."/>
            <person name="Vaughn M."/>
            <person name="Fromme P."/>
            <person name="Mazor Y."/>
        </authorList>
    </citation>
    <scope>NUCLEOTIDE SEQUENCE [LARGE SCALE GENOMIC DNA]</scope>
    <source>
        <strain evidence="8 9">0216</strain>
    </source>
</reference>
<evidence type="ECO:0000256" key="1">
    <source>
        <dbReference type="ARBA" id="ARBA00005952"/>
    </source>
</evidence>
<comment type="function">
    <text evidence="6">Involved in transcription antitermination. Required for transcription of ribosomal RNA (rRNA) genes. Binds specifically to the boxA antiterminator sequence of the ribosomal RNA (rrn) operons.</text>
</comment>
<evidence type="ECO:0000256" key="5">
    <source>
        <dbReference type="ARBA" id="ARBA00023163"/>
    </source>
</evidence>
<keyword evidence="3 6" id="KW-0694">RNA-binding</keyword>
<proteinExistence type="inferred from homology"/>
<dbReference type="NCBIfam" id="TIGR01951">
    <property type="entry name" value="nusB"/>
    <property type="match status" value="1"/>
</dbReference>
<gene>
    <name evidence="6 8" type="primary">nusB</name>
    <name evidence="8" type="ORF">GGC33_13075</name>
</gene>
<dbReference type="GO" id="GO:0003723">
    <property type="term" value="F:RNA binding"/>
    <property type="evidence" value="ECO:0007669"/>
    <property type="project" value="UniProtKB-UniRule"/>
</dbReference>
<dbReference type="GO" id="GO:0005829">
    <property type="term" value="C:cytosol"/>
    <property type="evidence" value="ECO:0007669"/>
    <property type="project" value="TreeGrafter"/>
</dbReference>
<dbReference type="Proteomes" id="UP000437131">
    <property type="component" value="Unassembled WGS sequence"/>
</dbReference>
<keyword evidence="4 6" id="KW-0805">Transcription regulation</keyword>
<accession>A0A844GXV6</accession>